<dbReference type="EMBL" id="LPNN01000001">
    <property type="protein sequence ID" value="OEJ93083.1"/>
    <property type="molecule type" value="Genomic_DNA"/>
</dbReference>
<dbReference type="OrthoDB" id="10400843at2759"/>
<accession>A0A1E5S298</accession>
<comment type="caution">
    <text evidence="2">The sequence shown here is derived from an EMBL/GenBank/DDBJ whole genome shotgun (WGS) entry which is preliminary data.</text>
</comment>
<evidence type="ECO:0000256" key="1">
    <source>
        <dbReference type="SAM" id="MobiDB-lite"/>
    </source>
</evidence>
<name>A0A1E5S298_HANUV</name>
<protein>
    <submittedName>
        <fullName evidence="2">Uncharacterized protein</fullName>
    </submittedName>
</protein>
<dbReference type="VEuPathDB" id="FungiDB:AWRI3580_g114"/>
<organism evidence="2 3">
    <name type="scientific">Hanseniaspora uvarum</name>
    <name type="common">Yeast</name>
    <name type="synonym">Kloeckera apiculata</name>
    <dbReference type="NCBI Taxonomy" id="29833"/>
    <lineage>
        <taxon>Eukaryota</taxon>
        <taxon>Fungi</taxon>
        <taxon>Dikarya</taxon>
        <taxon>Ascomycota</taxon>
        <taxon>Saccharomycotina</taxon>
        <taxon>Saccharomycetes</taxon>
        <taxon>Saccharomycodales</taxon>
        <taxon>Saccharomycodaceae</taxon>
        <taxon>Hanseniaspora</taxon>
    </lineage>
</organism>
<evidence type="ECO:0000313" key="2">
    <source>
        <dbReference type="EMBL" id="OEJ93083.1"/>
    </source>
</evidence>
<dbReference type="Proteomes" id="UP000095358">
    <property type="component" value="Unassembled WGS sequence"/>
</dbReference>
<dbReference type="AlphaFoldDB" id="A0A1E5S298"/>
<feature type="region of interest" description="Disordered" evidence="1">
    <location>
        <begin position="1"/>
        <end position="29"/>
    </location>
</feature>
<gene>
    <name evidence="2" type="ORF">AWRI3580_g114</name>
</gene>
<reference evidence="3" key="1">
    <citation type="journal article" date="2016" name="Genome Announc.">
        <title>Genome sequences of three species of Hanseniaspora isolated from spontaneous wine fermentations.</title>
        <authorList>
            <person name="Sternes P.R."/>
            <person name="Lee D."/>
            <person name="Kutyna D.R."/>
            <person name="Borneman A.R."/>
        </authorList>
    </citation>
    <scope>NUCLEOTIDE SEQUENCE [LARGE SCALE GENOMIC DNA]</scope>
    <source>
        <strain evidence="3">AWRI3580</strain>
    </source>
</reference>
<sequence>MGKDIKDLDALLDDDDVSSTGSEKNTPVVEDSLKNQFNKVFYKNQSKETNEEREKDQIGENLDKFEKLALNTDDENNEEFMMGGLTDLLNKLNTSLIEKESLYPQIIERLKECDNEEEKVILEQIKTIYEEPDYSDNNSKYQGEINKLLDRLEDVTGDDDILFKNSENGADDKLFDMFKDSNMNEESLKKMMEGSDGCAQQ</sequence>
<keyword evidence="3" id="KW-1185">Reference proteome</keyword>
<proteinExistence type="predicted"/>
<evidence type="ECO:0000313" key="3">
    <source>
        <dbReference type="Proteomes" id="UP000095358"/>
    </source>
</evidence>